<dbReference type="InterPro" id="IPR052157">
    <property type="entry name" value="BCAA_transport_permease"/>
</dbReference>
<keyword evidence="2" id="KW-0813">Transport</keyword>
<keyword evidence="8 10" id="KW-0472">Membrane</keyword>
<evidence type="ECO:0000256" key="2">
    <source>
        <dbReference type="ARBA" id="ARBA00022448"/>
    </source>
</evidence>
<evidence type="ECO:0000256" key="1">
    <source>
        <dbReference type="ARBA" id="ARBA00004651"/>
    </source>
</evidence>
<dbReference type="Proteomes" id="UP000823882">
    <property type="component" value="Unassembled WGS sequence"/>
</dbReference>
<dbReference type="GO" id="GO:0015188">
    <property type="term" value="F:L-isoleucine transmembrane transporter activity"/>
    <property type="evidence" value="ECO:0007669"/>
    <property type="project" value="TreeGrafter"/>
</dbReference>
<feature type="transmembrane region" description="Helical" evidence="10">
    <location>
        <begin position="187"/>
        <end position="206"/>
    </location>
</feature>
<sequence length="291" mass="30658">MQYAVSILLSGVSLGGQYALIAIGYTMVYGILRLINFAHGDVFMVAGLIMVYLSASLPLPVAVPLMILLTVVLGFLIERAAYKPLRSAPRMSVMISAIGVSYLLQNTATYVTGGLPQMYPSLPVLSENITIFGTSTKVVTVVTPFLVVALVVALTQLINHTKVGMAMRAVAKDFETSQLMGIKINSVISVTFIIGSLLAAVGSMLYFTNYPSIVPLSGALPGLRAFVAAVFGGIGSIPGAVVGAFLIGICESIIKGSPWSIFSDAFTFALLIVILVVKPTGLFGEKVTDKV</sequence>
<proteinExistence type="inferred from homology"/>
<evidence type="ECO:0000256" key="3">
    <source>
        <dbReference type="ARBA" id="ARBA00022475"/>
    </source>
</evidence>
<dbReference type="GO" id="GO:0005886">
    <property type="term" value="C:plasma membrane"/>
    <property type="evidence" value="ECO:0007669"/>
    <property type="project" value="UniProtKB-SubCell"/>
</dbReference>
<feature type="transmembrane region" description="Helical" evidence="10">
    <location>
        <begin position="138"/>
        <end position="158"/>
    </location>
</feature>
<evidence type="ECO:0000313" key="11">
    <source>
        <dbReference type="EMBL" id="HJC40700.1"/>
    </source>
</evidence>
<reference evidence="11" key="2">
    <citation type="submission" date="2021-04" db="EMBL/GenBank/DDBJ databases">
        <authorList>
            <person name="Gilroy R."/>
        </authorList>
    </citation>
    <scope>NUCLEOTIDE SEQUENCE</scope>
    <source>
        <strain evidence="11">CHK186-1790</strain>
    </source>
</reference>
<evidence type="ECO:0000256" key="9">
    <source>
        <dbReference type="ARBA" id="ARBA00037998"/>
    </source>
</evidence>
<feature type="transmembrane region" description="Helical" evidence="10">
    <location>
        <begin position="259"/>
        <end position="277"/>
    </location>
</feature>
<dbReference type="PANTHER" id="PTHR11795:SF371">
    <property type="entry name" value="HIGH-AFFINITY BRANCHED-CHAIN AMINO ACID TRANSPORT SYSTEM PERMEASE PROTEIN LIVH"/>
    <property type="match status" value="1"/>
</dbReference>
<feature type="transmembrane region" description="Helical" evidence="10">
    <location>
        <begin position="6"/>
        <end position="27"/>
    </location>
</feature>
<gene>
    <name evidence="11" type="ORF">H9701_04010</name>
</gene>
<dbReference type="GO" id="GO:1903806">
    <property type="term" value="P:L-isoleucine import across plasma membrane"/>
    <property type="evidence" value="ECO:0007669"/>
    <property type="project" value="TreeGrafter"/>
</dbReference>
<comment type="caution">
    <text evidence="11">The sequence shown here is derived from an EMBL/GenBank/DDBJ whole genome shotgun (WGS) entry which is preliminary data.</text>
</comment>
<organism evidence="11 12">
    <name type="scientific">Candidatus Intestinimonas pullistercoris</name>
    <dbReference type="NCBI Taxonomy" id="2838623"/>
    <lineage>
        <taxon>Bacteria</taxon>
        <taxon>Bacillati</taxon>
        <taxon>Bacillota</taxon>
        <taxon>Clostridia</taxon>
        <taxon>Eubacteriales</taxon>
        <taxon>Intestinimonas</taxon>
    </lineage>
</organism>
<evidence type="ECO:0000256" key="8">
    <source>
        <dbReference type="ARBA" id="ARBA00023136"/>
    </source>
</evidence>
<evidence type="ECO:0000256" key="5">
    <source>
        <dbReference type="ARBA" id="ARBA00022692"/>
    </source>
</evidence>
<name>A0A9D2P0K7_9FIRM</name>
<dbReference type="GO" id="GO:0015192">
    <property type="term" value="F:L-phenylalanine transmembrane transporter activity"/>
    <property type="evidence" value="ECO:0007669"/>
    <property type="project" value="TreeGrafter"/>
</dbReference>
<comment type="similarity">
    <text evidence="9">Belongs to the binding-protein-dependent transport system permease family. LivHM subfamily.</text>
</comment>
<feature type="transmembrane region" description="Helical" evidence="10">
    <location>
        <begin position="93"/>
        <end position="118"/>
    </location>
</feature>
<dbReference type="PANTHER" id="PTHR11795">
    <property type="entry name" value="BRANCHED-CHAIN AMINO ACID TRANSPORT SYSTEM PERMEASE PROTEIN LIVH"/>
    <property type="match status" value="1"/>
</dbReference>
<dbReference type="GO" id="GO:0005304">
    <property type="term" value="F:L-valine transmembrane transporter activity"/>
    <property type="evidence" value="ECO:0007669"/>
    <property type="project" value="TreeGrafter"/>
</dbReference>
<protein>
    <submittedName>
        <fullName evidence="11">Branched-chain amino acid ABC transporter permease</fullName>
    </submittedName>
</protein>
<comment type="subcellular location">
    <subcellularLocation>
        <location evidence="1">Cell membrane</location>
        <topology evidence="1">Multi-pass membrane protein</topology>
    </subcellularLocation>
</comment>
<dbReference type="GO" id="GO:0015808">
    <property type="term" value="P:L-alanine transport"/>
    <property type="evidence" value="ECO:0007669"/>
    <property type="project" value="TreeGrafter"/>
</dbReference>
<keyword evidence="5 10" id="KW-0812">Transmembrane</keyword>
<dbReference type="GO" id="GO:0015190">
    <property type="term" value="F:L-leucine transmembrane transporter activity"/>
    <property type="evidence" value="ECO:0007669"/>
    <property type="project" value="TreeGrafter"/>
</dbReference>
<dbReference type="GO" id="GO:0042941">
    <property type="term" value="P:D-alanine transmembrane transport"/>
    <property type="evidence" value="ECO:0007669"/>
    <property type="project" value="TreeGrafter"/>
</dbReference>
<dbReference type="CDD" id="cd06582">
    <property type="entry name" value="TM_PBP1_LivH_like"/>
    <property type="match status" value="1"/>
</dbReference>
<dbReference type="Pfam" id="PF02653">
    <property type="entry name" value="BPD_transp_2"/>
    <property type="match status" value="1"/>
</dbReference>
<dbReference type="EMBL" id="DWWJ01000077">
    <property type="protein sequence ID" value="HJC40700.1"/>
    <property type="molecule type" value="Genomic_DNA"/>
</dbReference>
<keyword evidence="3" id="KW-1003">Cell membrane</keyword>
<reference evidence="11" key="1">
    <citation type="journal article" date="2021" name="PeerJ">
        <title>Extensive microbial diversity within the chicken gut microbiome revealed by metagenomics and culture.</title>
        <authorList>
            <person name="Gilroy R."/>
            <person name="Ravi A."/>
            <person name="Getino M."/>
            <person name="Pursley I."/>
            <person name="Horton D.L."/>
            <person name="Alikhan N.F."/>
            <person name="Baker D."/>
            <person name="Gharbi K."/>
            <person name="Hall N."/>
            <person name="Watson M."/>
            <person name="Adriaenssens E.M."/>
            <person name="Foster-Nyarko E."/>
            <person name="Jarju S."/>
            <person name="Secka A."/>
            <person name="Antonio M."/>
            <person name="Oren A."/>
            <person name="Chaudhuri R.R."/>
            <person name="La Ragione R."/>
            <person name="Hildebrand F."/>
            <person name="Pallen M.J."/>
        </authorList>
    </citation>
    <scope>NUCLEOTIDE SEQUENCE</scope>
    <source>
        <strain evidence="11">CHK186-1790</strain>
    </source>
</reference>
<accession>A0A9D2P0K7</accession>
<evidence type="ECO:0000256" key="10">
    <source>
        <dbReference type="SAM" id="Phobius"/>
    </source>
</evidence>
<evidence type="ECO:0000256" key="6">
    <source>
        <dbReference type="ARBA" id="ARBA00022970"/>
    </source>
</evidence>
<evidence type="ECO:0000313" key="12">
    <source>
        <dbReference type="Proteomes" id="UP000823882"/>
    </source>
</evidence>
<feature type="transmembrane region" description="Helical" evidence="10">
    <location>
        <begin position="226"/>
        <end position="247"/>
    </location>
</feature>
<dbReference type="InterPro" id="IPR001851">
    <property type="entry name" value="ABC_transp_permease"/>
</dbReference>
<feature type="transmembrane region" description="Helical" evidence="10">
    <location>
        <begin position="34"/>
        <end position="55"/>
    </location>
</feature>
<dbReference type="AlphaFoldDB" id="A0A9D2P0K7"/>
<keyword evidence="7 10" id="KW-1133">Transmembrane helix</keyword>
<keyword evidence="4" id="KW-0997">Cell inner membrane</keyword>
<evidence type="ECO:0000256" key="4">
    <source>
        <dbReference type="ARBA" id="ARBA00022519"/>
    </source>
</evidence>
<keyword evidence="6" id="KW-0029">Amino-acid transport</keyword>
<evidence type="ECO:0000256" key="7">
    <source>
        <dbReference type="ARBA" id="ARBA00022989"/>
    </source>
</evidence>